<sequence length="137" mass="14721">MTAVLDLSALADLSSETWLAFLAGRRWFPAGARAVKLVGAARVGEDAALCLLAAEAERPWISQVLLRAQKIDRTGPEDMSRSAASSCPAPASSWSTPATRPRRWATWSRRCAPAQSSPARAPAGPRARPRAWARSAR</sequence>
<organism evidence="2 3">
    <name type="scientific">Nannocystis pusilla</name>
    <dbReference type="NCBI Taxonomy" id="889268"/>
    <lineage>
        <taxon>Bacteria</taxon>
        <taxon>Pseudomonadati</taxon>
        <taxon>Myxococcota</taxon>
        <taxon>Polyangia</taxon>
        <taxon>Nannocystales</taxon>
        <taxon>Nannocystaceae</taxon>
        <taxon>Nannocystis</taxon>
    </lineage>
</organism>
<dbReference type="Proteomes" id="UP001150924">
    <property type="component" value="Unassembled WGS sequence"/>
</dbReference>
<gene>
    <name evidence="2" type="ORF">OV079_31735</name>
</gene>
<comment type="caution">
    <text evidence="2">The sequence shown here is derived from an EMBL/GenBank/DDBJ whole genome shotgun (WGS) entry which is preliminary data.</text>
</comment>
<evidence type="ECO:0000313" key="2">
    <source>
        <dbReference type="EMBL" id="MCY1010057.1"/>
    </source>
</evidence>
<dbReference type="EMBL" id="JAPNKE010000002">
    <property type="protein sequence ID" value="MCY1010057.1"/>
    <property type="molecule type" value="Genomic_DNA"/>
</dbReference>
<name>A0A9X3ETV6_9BACT</name>
<feature type="region of interest" description="Disordered" evidence="1">
    <location>
        <begin position="74"/>
        <end position="137"/>
    </location>
</feature>
<feature type="compositionally biased region" description="Basic residues" evidence="1">
    <location>
        <begin position="127"/>
        <end position="137"/>
    </location>
</feature>
<feature type="compositionally biased region" description="Low complexity" evidence="1">
    <location>
        <begin position="108"/>
        <end position="126"/>
    </location>
</feature>
<protein>
    <submittedName>
        <fullName evidence="2">Uncharacterized protein</fullName>
    </submittedName>
</protein>
<feature type="compositionally biased region" description="Low complexity" evidence="1">
    <location>
        <begin position="81"/>
        <end position="99"/>
    </location>
</feature>
<reference evidence="2" key="1">
    <citation type="submission" date="2022-11" db="EMBL/GenBank/DDBJ databases">
        <title>Minimal conservation of predation-associated metabolite biosynthetic gene clusters underscores biosynthetic potential of Myxococcota including descriptions for ten novel species: Archangium lansinium sp. nov., Myxococcus landrumus sp. nov., Nannocystis bai.</title>
        <authorList>
            <person name="Ahearne A."/>
            <person name="Stevens C."/>
            <person name="Phillips K."/>
        </authorList>
    </citation>
    <scope>NUCLEOTIDE SEQUENCE</scope>
    <source>
        <strain evidence="2">Na p29</strain>
    </source>
</reference>
<keyword evidence="3" id="KW-1185">Reference proteome</keyword>
<evidence type="ECO:0000256" key="1">
    <source>
        <dbReference type="SAM" id="MobiDB-lite"/>
    </source>
</evidence>
<dbReference type="AlphaFoldDB" id="A0A9X3ETV6"/>
<accession>A0A9X3ETV6</accession>
<proteinExistence type="predicted"/>
<dbReference type="RefSeq" id="WP_267772853.1">
    <property type="nucleotide sequence ID" value="NZ_JAPNKE010000002.1"/>
</dbReference>
<evidence type="ECO:0000313" key="3">
    <source>
        <dbReference type="Proteomes" id="UP001150924"/>
    </source>
</evidence>